<name>A0A9J6PG64_9PROT</name>
<gene>
    <name evidence="9" type="ORF">NJQ99_10240</name>
</gene>
<keyword evidence="5 7" id="KW-1133">Transmembrane helix</keyword>
<dbReference type="SUPFAM" id="SSF161098">
    <property type="entry name" value="MetI-like"/>
    <property type="match status" value="2"/>
</dbReference>
<dbReference type="Gene3D" id="1.10.3720.10">
    <property type="entry name" value="MetI-like"/>
    <property type="match status" value="2"/>
</dbReference>
<reference evidence="9" key="1">
    <citation type="submission" date="2022-06" db="EMBL/GenBank/DDBJ databases">
        <title>Isolation and Genomics of Futiania mangrovii gen. nov., sp. nov., a Rare and Metabolically-versatile member in the Class Alphaproteobacteria.</title>
        <authorList>
            <person name="Liu L."/>
            <person name="Huang W.-C."/>
            <person name="Pan J."/>
            <person name="Li J."/>
            <person name="Huang Y."/>
            <person name="Du H."/>
            <person name="Liu Y."/>
            <person name="Li M."/>
        </authorList>
    </citation>
    <scope>NUCLEOTIDE SEQUENCE</scope>
    <source>
        <strain evidence="9">FT118</strain>
    </source>
</reference>
<evidence type="ECO:0000259" key="8">
    <source>
        <dbReference type="PROSITE" id="PS50928"/>
    </source>
</evidence>
<dbReference type="GO" id="GO:0005886">
    <property type="term" value="C:plasma membrane"/>
    <property type="evidence" value="ECO:0007669"/>
    <property type="project" value="UniProtKB-SubCell"/>
</dbReference>
<feature type="domain" description="ABC transmembrane type-1" evidence="8">
    <location>
        <begin position="364"/>
        <end position="558"/>
    </location>
</feature>
<keyword evidence="6 7" id="KW-0472">Membrane</keyword>
<keyword evidence="2" id="KW-0813">Transport</keyword>
<keyword evidence="3" id="KW-1003">Cell membrane</keyword>
<dbReference type="InterPro" id="IPR035906">
    <property type="entry name" value="MetI-like_sf"/>
</dbReference>
<organism evidence="9 10">
    <name type="scientific">Futiania mangrovi</name>
    <dbReference type="NCBI Taxonomy" id="2959716"/>
    <lineage>
        <taxon>Bacteria</taxon>
        <taxon>Pseudomonadati</taxon>
        <taxon>Pseudomonadota</taxon>
        <taxon>Alphaproteobacteria</taxon>
        <taxon>Futianiales</taxon>
        <taxon>Futianiaceae</taxon>
        <taxon>Futiania</taxon>
    </lineage>
</organism>
<dbReference type="RefSeq" id="WP_269332733.1">
    <property type="nucleotide sequence ID" value="NZ_JAMZFT010000002.1"/>
</dbReference>
<dbReference type="EMBL" id="JAMZFT010000002">
    <property type="protein sequence ID" value="MCP1336787.1"/>
    <property type="molecule type" value="Genomic_DNA"/>
</dbReference>
<accession>A0A9J6PG64</accession>
<feature type="domain" description="ABC transmembrane type-1" evidence="8">
    <location>
        <begin position="64"/>
        <end position="279"/>
    </location>
</feature>
<evidence type="ECO:0000256" key="2">
    <source>
        <dbReference type="ARBA" id="ARBA00022448"/>
    </source>
</evidence>
<sequence length="575" mass="60322">MPPVRAGGSRALALAPALTLALMLGPLAAGLGGTLLPAFGYLPALGGEGFSLAPWRALFAEPGLARAAQVSAFVGIVSTLISLAAVMAFCAAWQGTRAFSLLQRVVSPLLSVPHAATALALAFLIAPSGWLARMVSPWATGWTRPPDLLIVHDEAGLALVGGLVLKEIPFLFLMTLAALNQVDADARVRLARTLGYGRMAAWLKAVFPAVYAQIRLPVYAVLAYAMSVVDMAIILGPTNPPTLSVLVLRWANDPDLALRFQAAAGAIAQLLIVLGGLALWRLLEMGIARAGLRAATGGARMTHDGWGRGIALLPVAAIVAAVIAGLASLALWSAARVWRFPDALPTRWTAANWTDNAARAGELIATSAGIAALAALIALVLTVACLERETGRTHTGSLGAERLSRALPLLYAPLIVPQIAFLFGLQVFFVRIGIDGTAGAVVWAHLVFVLPYAFLAMADPYRAYDPRYVRTALCLGVSGRAAFWRVKLPMLLRPLLVAFAVGFAISVGQYLPTVFAGAGRVPTVTTEAVALAASADRRLIGIFALLQAVLPFAGFALATAIPALAFRSRRGLQVR</sequence>
<feature type="transmembrane region" description="Helical" evidence="7">
    <location>
        <begin position="363"/>
        <end position="386"/>
    </location>
</feature>
<comment type="subcellular location">
    <subcellularLocation>
        <location evidence="1">Cell membrane</location>
        <topology evidence="1">Multi-pass membrane protein</topology>
    </subcellularLocation>
</comment>
<feature type="transmembrane region" description="Helical" evidence="7">
    <location>
        <begin position="155"/>
        <end position="179"/>
    </location>
</feature>
<feature type="transmembrane region" description="Helical" evidence="7">
    <location>
        <begin position="216"/>
        <end position="236"/>
    </location>
</feature>
<dbReference type="CDD" id="cd06261">
    <property type="entry name" value="TM_PBP2"/>
    <property type="match status" value="1"/>
</dbReference>
<keyword evidence="4 7" id="KW-0812">Transmembrane</keyword>
<feature type="transmembrane region" description="Helical" evidence="7">
    <location>
        <begin position="72"/>
        <end position="93"/>
    </location>
</feature>
<evidence type="ECO:0000313" key="9">
    <source>
        <dbReference type="EMBL" id="MCP1336787.1"/>
    </source>
</evidence>
<evidence type="ECO:0000256" key="4">
    <source>
        <dbReference type="ARBA" id="ARBA00022692"/>
    </source>
</evidence>
<feature type="transmembrane region" description="Helical" evidence="7">
    <location>
        <begin position="310"/>
        <end position="335"/>
    </location>
</feature>
<feature type="transmembrane region" description="Helical" evidence="7">
    <location>
        <begin position="440"/>
        <end position="458"/>
    </location>
</feature>
<dbReference type="AlphaFoldDB" id="A0A9J6PG64"/>
<dbReference type="InterPro" id="IPR000515">
    <property type="entry name" value="MetI-like"/>
</dbReference>
<dbReference type="PROSITE" id="PS50928">
    <property type="entry name" value="ABC_TM1"/>
    <property type="match status" value="2"/>
</dbReference>
<protein>
    <submittedName>
        <fullName evidence="9">ABC transporter permease subunit</fullName>
    </submittedName>
</protein>
<evidence type="ECO:0000313" key="10">
    <source>
        <dbReference type="Proteomes" id="UP001055804"/>
    </source>
</evidence>
<dbReference type="PANTHER" id="PTHR30183:SF6">
    <property type="entry name" value="INNER MEMBRANE ABC TRANSPORTER PERMEASE PROTEIN YNJC"/>
    <property type="match status" value="1"/>
</dbReference>
<feature type="transmembrane region" description="Helical" evidence="7">
    <location>
        <begin position="256"/>
        <end position="283"/>
    </location>
</feature>
<feature type="transmembrane region" description="Helical" evidence="7">
    <location>
        <begin position="105"/>
        <end position="126"/>
    </location>
</feature>
<comment type="caution">
    <text evidence="9">The sequence shown here is derived from an EMBL/GenBank/DDBJ whole genome shotgun (WGS) entry which is preliminary data.</text>
</comment>
<evidence type="ECO:0000256" key="3">
    <source>
        <dbReference type="ARBA" id="ARBA00022475"/>
    </source>
</evidence>
<evidence type="ECO:0000256" key="7">
    <source>
        <dbReference type="SAM" id="Phobius"/>
    </source>
</evidence>
<feature type="transmembrane region" description="Helical" evidence="7">
    <location>
        <begin position="539"/>
        <end position="566"/>
    </location>
</feature>
<evidence type="ECO:0000256" key="1">
    <source>
        <dbReference type="ARBA" id="ARBA00004651"/>
    </source>
</evidence>
<keyword evidence="10" id="KW-1185">Reference proteome</keyword>
<evidence type="ECO:0000256" key="5">
    <source>
        <dbReference type="ARBA" id="ARBA00022989"/>
    </source>
</evidence>
<dbReference type="PANTHER" id="PTHR30183">
    <property type="entry name" value="MOLYBDENUM TRANSPORT SYSTEM PERMEASE PROTEIN MODB"/>
    <property type="match status" value="1"/>
</dbReference>
<feature type="transmembrane region" description="Helical" evidence="7">
    <location>
        <begin position="495"/>
        <end position="519"/>
    </location>
</feature>
<dbReference type="Proteomes" id="UP001055804">
    <property type="component" value="Unassembled WGS sequence"/>
</dbReference>
<feature type="transmembrane region" description="Helical" evidence="7">
    <location>
        <begin position="407"/>
        <end position="434"/>
    </location>
</feature>
<proteinExistence type="predicted"/>
<dbReference type="GO" id="GO:0055085">
    <property type="term" value="P:transmembrane transport"/>
    <property type="evidence" value="ECO:0007669"/>
    <property type="project" value="InterPro"/>
</dbReference>
<evidence type="ECO:0000256" key="6">
    <source>
        <dbReference type="ARBA" id="ARBA00023136"/>
    </source>
</evidence>